<keyword evidence="2 7" id="KW-0572">Peptidoglycan-anchor</keyword>
<feature type="domain" description="Lipoprotein leucine-zipper" evidence="11">
    <location>
        <begin position="28"/>
        <end position="77"/>
    </location>
</feature>
<dbReference type="PANTHER" id="PTHR38763">
    <property type="entry name" value="MAJOR OUTER MEMBRANE PROLIPOPROTEIN LPP"/>
    <property type="match status" value="1"/>
</dbReference>
<feature type="chain" id="PRO_5003057281" description="Major outer membrane lipoprotein Lpp" evidence="10">
    <location>
        <begin position="20"/>
        <end position="77"/>
    </location>
</feature>
<protein>
    <recommendedName>
        <fullName evidence="7">Major outer membrane lipoprotein Lpp</fullName>
    </recommendedName>
</protein>
<dbReference type="HOGENOM" id="CLU_166934_2_1_6"/>
<dbReference type="PANTHER" id="PTHR38763:SF1">
    <property type="entry name" value="MAJOR OUTER MEMBRANE LIPOPROTEIN LPP"/>
    <property type="match status" value="1"/>
</dbReference>
<feature type="repeat" evidence="7">
    <location>
        <begin position="37"/>
        <end position="47"/>
    </location>
</feature>
<evidence type="ECO:0000256" key="10">
    <source>
        <dbReference type="SAM" id="SignalP"/>
    </source>
</evidence>
<dbReference type="HAMAP" id="MF_00843">
    <property type="entry name" value="Lpp"/>
    <property type="match status" value="1"/>
</dbReference>
<dbReference type="Gene3D" id="1.20.5.190">
    <property type="match status" value="1"/>
</dbReference>
<keyword evidence="7" id="KW-0677">Repeat</keyword>
<keyword evidence="13" id="KW-1185">Reference proteome</keyword>
<keyword evidence="6 7" id="KW-0449">Lipoprotein</keyword>
<evidence type="ECO:0000256" key="2">
    <source>
        <dbReference type="ARBA" id="ARBA00023088"/>
    </source>
</evidence>
<feature type="lipid moiety-binding region" description="N-palmitoyl cysteine" evidence="7 9">
    <location>
        <position position="20"/>
    </location>
</feature>
<dbReference type="RefSeq" id="WP_013087724.1">
    <property type="nucleotide sequence ID" value="NC_014109.1"/>
</dbReference>
<evidence type="ECO:0000313" key="12">
    <source>
        <dbReference type="EMBL" id="ADD79739.1"/>
    </source>
</evidence>
<keyword evidence="4 7" id="KW-0564">Palmitate</keyword>
<feature type="coiled-coil region" evidence="7">
    <location>
        <begin position="26"/>
        <end position="74"/>
    </location>
</feature>
<evidence type="ECO:0000256" key="8">
    <source>
        <dbReference type="PIRSR" id="PIRSR002855-1"/>
    </source>
</evidence>
<feature type="modified residue" description="N6-murein peptidoglycan lysine" evidence="7 8">
    <location>
        <position position="77"/>
    </location>
</feature>
<dbReference type="AlphaFoldDB" id="D4G7U1"/>
<comment type="similarity">
    <text evidence="7">Belongs to the Lpp family.</text>
</comment>
<evidence type="ECO:0000256" key="6">
    <source>
        <dbReference type="ARBA" id="ARBA00023288"/>
    </source>
</evidence>
<dbReference type="GO" id="GO:0030258">
    <property type="term" value="P:lipid modification"/>
    <property type="evidence" value="ECO:0007669"/>
    <property type="project" value="UniProtKB-UniRule"/>
</dbReference>
<evidence type="ECO:0000256" key="7">
    <source>
        <dbReference type="HAMAP-Rule" id="MF_00843"/>
    </source>
</evidence>
<keyword evidence="7" id="KW-0964">Secreted</keyword>
<evidence type="ECO:0000256" key="9">
    <source>
        <dbReference type="PIRSR" id="PIRSR002855-2"/>
    </source>
</evidence>
<dbReference type="SUPFAM" id="SSF58042">
    <property type="entry name" value="Outer membrane lipoprotein"/>
    <property type="match status" value="1"/>
</dbReference>
<comment type="subcellular location">
    <subcellularLocation>
        <location evidence="7">Cell outer membrane</location>
        <topology evidence="7">Lipid-anchor</topology>
        <orientation evidence="7">Periplasmic side</orientation>
    </subcellularLocation>
    <subcellularLocation>
        <location evidence="7">Secreted</location>
        <location evidence="7">Cell wall</location>
        <topology evidence="7">Peptidoglycan-anchor</topology>
    </subcellularLocation>
    <text evidence="7">Attached via its lipidated N-terminus to the inner leaflet of the outer membrane. Attached to the peptidoglycan network (PGN) via its C-terminus.</text>
</comment>
<dbReference type="OrthoDB" id="6567756at2"/>
<dbReference type="InterPro" id="IPR016367">
    <property type="entry name" value="MOM_Lpp"/>
</dbReference>
<evidence type="ECO:0000259" key="11">
    <source>
        <dbReference type="Pfam" id="PF04728"/>
    </source>
</evidence>
<dbReference type="KEGG" id="rip:RIEPE_0133"/>
<proteinExistence type="inferred from homology"/>
<keyword evidence="7" id="KW-0134">Cell wall</keyword>
<dbReference type="GO" id="GO:0042834">
    <property type="term" value="F:peptidoglycan binding"/>
    <property type="evidence" value="ECO:0007669"/>
    <property type="project" value="UniProtKB-UniRule"/>
</dbReference>
<feature type="lipid moiety-binding region" description="S-diacylglycerol cysteine" evidence="7 9">
    <location>
        <position position="20"/>
    </location>
</feature>
<comment type="subunit">
    <text evidence="7">Homotrimer.</text>
</comment>
<dbReference type="GO" id="GO:0043580">
    <property type="term" value="P:periplasmic space organization"/>
    <property type="evidence" value="ECO:0007669"/>
    <property type="project" value="UniProtKB-UniRule"/>
</dbReference>
<sequence length="77" mass="8891">MKNKFILCFLTLIFLTLSGCTTNNQTKKISSDLNSLKDKVENISEETQSIQTDLQNTKEEAVRANQRLDNQVHKYKK</sequence>
<evidence type="ECO:0000313" key="13">
    <source>
        <dbReference type="Proteomes" id="UP000001700"/>
    </source>
</evidence>
<dbReference type="GO" id="GO:0008289">
    <property type="term" value="F:lipid binding"/>
    <property type="evidence" value="ECO:0007669"/>
    <property type="project" value="UniProtKB-UniRule"/>
</dbReference>
<comment type="caution">
    <text evidence="7">Lacks conserved residue(s) required for the propagation of feature annotation.</text>
</comment>
<dbReference type="Proteomes" id="UP000001700">
    <property type="component" value="Chromosome"/>
</dbReference>
<dbReference type="InterPro" id="IPR006817">
    <property type="entry name" value="Lipoprotein_leucine-zipper_dom"/>
</dbReference>
<organism evidence="12 13">
    <name type="scientific">Riesia pediculicola (strain USDA)</name>
    <dbReference type="NCBI Taxonomy" id="515618"/>
    <lineage>
        <taxon>Bacteria</taxon>
        <taxon>Pseudomonadati</taxon>
        <taxon>Pseudomonadota</taxon>
        <taxon>Gammaproteobacteria</taxon>
        <taxon>Enterobacterales</taxon>
        <taxon>Enterobacteriaceae</taxon>
        <taxon>Candidatus Riesia</taxon>
    </lineage>
</organism>
<dbReference type="eggNOG" id="COG4238">
    <property type="taxonomic scope" value="Bacteria"/>
</dbReference>
<evidence type="ECO:0000256" key="5">
    <source>
        <dbReference type="ARBA" id="ARBA00023237"/>
    </source>
</evidence>
<dbReference type="PROSITE" id="PS51257">
    <property type="entry name" value="PROKAR_LIPOPROTEIN"/>
    <property type="match status" value="1"/>
</dbReference>
<reference evidence="12" key="1">
    <citation type="submission" date="2008-05" db="EMBL/GenBank/DDBJ databases">
        <title>Genome sequence of Riesia pediculicola USDA.</title>
        <authorList>
            <person name="Kirkness E.F."/>
        </authorList>
    </citation>
    <scope>NUCLEOTIDE SEQUENCE [LARGE SCALE GENOMIC DNA]</scope>
    <source>
        <strain evidence="12">USDA</strain>
    </source>
</reference>
<evidence type="ECO:0000256" key="3">
    <source>
        <dbReference type="ARBA" id="ARBA00023136"/>
    </source>
</evidence>
<keyword evidence="5 7" id="KW-0998">Cell outer membrane</keyword>
<dbReference type="GO" id="GO:0009279">
    <property type="term" value="C:cell outer membrane"/>
    <property type="evidence" value="ECO:0007669"/>
    <property type="project" value="UniProtKB-SubCell"/>
</dbReference>
<evidence type="ECO:0000256" key="1">
    <source>
        <dbReference type="ARBA" id="ARBA00022729"/>
    </source>
</evidence>
<keyword evidence="3 7" id="KW-0472">Membrane</keyword>
<gene>
    <name evidence="7" type="primary">lpp</name>
    <name evidence="12" type="ordered locus">RIEPE_0133</name>
</gene>
<accession>D4G7U1</accession>
<comment type="function">
    <text evidence="7">A highly abundant outer membrane lipoprotein that controls the distance between the inner and outer membranes. The only protein known to be covalently linked to the peptidoglycan network (PGN). Also non-covalently binds the PGN. The link between the cell outer membrane and PGN contributes to maintenance of the structural and functional integrity of the cell envelope, and maintains the correct distance between the PGN and the outer membrane.</text>
</comment>
<evidence type="ECO:0000256" key="4">
    <source>
        <dbReference type="ARBA" id="ARBA00023139"/>
    </source>
</evidence>
<dbReference type="STRING" id="515618.RIEPE_0133"/>
<feature type="signal peptide" evidence="10">
    <location>
        <begin position="1"/>
        <end position="19"/>
    </location>
</feature>
<dbReference type="Pfam" id="PF04728">
    <property type="entry name" value="LPP"/>
    <property type="match status" value="1"/>
</dbReference>
<name>D4G7U1_RIEPU</name>
<keyword evidence="7" id="KW-0175">Coiled coil</keyword>
<keyword evidence="1 10" id="KW-0732">Signal</keyword>
<dbReference type="EMBL" id="CP001085">
    <property type="protein sequence ID" value="ADD79739.1"/>
    <property type="molecule type" value="Genomic_DNA"/>
</dbReference>
<dbReference type="PIRSF" id="PIRSF002855">
    <property type="entry name" value="Murein-lipoprotein"/>
    <property type="match status" value="1"/>
</dbReference>